<feature type="domain" description="DUF1995" evidence="1">
    <location>
        <begin position="5"/>
        <end position="217"/>
    </location>
</feature>
<dbReference type="InterPro" id="IPR018962">
    <property type="entry name" value="DUF1995"/>
</dbReference>
<organism evidence="2 3">
    <name type="scientific">Galdieria yellowstonensis</name>
    <dbReference type="NCBI Taxonomy" id="3028027"/>
    <lineage>
        <taxon>Eukaryota</taxon>
        <taxon>Rhodophyta</taxon>
        <taxon>Bangiophyceae</taxon>
        <taxon>Galdieriales</taxon>
        <taxon>Galdieriaceae</taxon>
        <taxon>Galdieria</taxon>
    </lineage>
</organism>
<proteinExistence type="predicted"/>
<gene>
    <name evidence="2" type="ORF">GAYE_SCF64G6712</name>
</gene>
<name>A0AAV9INN0_9RHOD</name>
<dbReference type="AlphaFoldDB" id="A0AAV9INN0"/>
<accession>A0AAV9INN0</accession>
<dbReference type="Pfam" id="PF09353">
    <property type="entry name" value="DUF1995"/>
    <property type="match status" value="1"/>
</dbReference>
<reference evidence="2 3" key="1">
    <citation type="submission" date="2022-07" db="EMBL/GenBank/DDBJ databases">
        <title>Genome-wide signatures of adaptation to extreme environments.</title>
        <authorList>
            <person name="Cho C.H."/>
            <person name="Yoon H.S."/>
        </authorList>
    </citation>
    <scope>NUCLEOTIDE SEQUENCE [LARGE SCALE GENOMIC DNA]</scope>
    <source>
        <strain evidence="2 3">108.79 E11</strain>
    </source>
</reference>
<dbReference type="EMBL" id="JANCYU010000069">
    <property type="protein sequence ID" value="KAK4528766.1"/>
    <property type="molecule type" value="Genomic_DNA"/>
</dbReference>
<evidence type="ECO:0000313" key="2">
    <source>
        <dbReference type="EMBL" id="KAK4528766.1"/>
    </source>
</evidence>
<evidence type="ECO:0000259" key="1">
    <source>
        <dbReference type="Pfam" id="PF09353"/>
    </source>
</evidence>
<protein>
    <recommendedName>
        <fullName evidence="1">DUF1995 domain-containing protein</fullName>
    </recommendedName>
</protein>
<sequence>MEQLPKSPKEFSTMLRNSLQRCLHQRHSRILVDVEDSISLEVENSSAKDKTKRELARLIVEMFYGTGIPVTVAFCNGKELQVAQTTWGASTQQWVGYFSLDKVGKRGFQDIGVQIADEQVWICVDPKAQQLDSLLGLVDRPGQVVVLINPRRIQQNTNLLSSLHQMLKQFTPVLVLRRYMVQGKRCLLYNRFPSNWYLFTFQNRQKKLVFEAKDLPRNEQTLCANLHHAASAASQVGSLPSFWNHWPLATWWKNFSPKKEKEEEDWMQDL</sequence>
<comment type="caution">
    <text evidence="2">The sequence shown here is derived from an EMBL/GenBank/DDBJ whole genome shotgun (WGS) entry which is preliminary data.</text>
</comment>
<evidence type="ECO:0000313" key="3">
    <source>
        <dbReference type="Proteomes" id="UP001300502"/>
    </source>
</evidence>
<keyword evidence="3" id="KW-1185">Reference proteome</keyword>
<dbReference type="Proteomes" id="UP001300502">
    <property type="component" value="Unassembled WGS sequence"/>
</dbReference>